<evidence type="ECO:0000313" key="2">
    <source>
        <dbReference type="Proteomes" id="UP000321893"/>
    </source>
</evidence>
<gene>
    <name evidence="1" type="ORF">LKE01_14750</name>
</gene>
<keyword evidence="2" id="KW-1185">Reference proteome</keyword>
<evidence type="ECO:0000313" key="1">
    <source>
        <dbReference type="EMBL" id="GEL28655.1"/>
    </source>
</evidence>
<sequence length="63" mass="6760">MSGTPFQVFTTLIVSGTNWFVNVTEPLAGAWSLSVDLYPGTVGSLTVYLIVFPESSFTGRSVN</sequence>
<protein>
    <submittedName>
        <fullName evidence="1">Uncharacterized protein</fullName>
    </submittedName>
</protein>
<dbReference type="EMBL" id="BJVK01000018">
    <property type="protein sequence ID" value="GEL28655.1"/>
    <property type="molecule type" value="Genomic_DNA"/>
</dbReference>
<comment type="caution">
    <text evidence="1">The sequence shown here is derived from an EMBL/GenBank/DDBJ whole genome shotgun (WGS) entry which is preliminary data.</text>
</comment>
<dbReference type="AlphaFoldDB" id="A0A511DUY8"/>
<dbReference type="Proteomes" id="UP000321893">
    <property type="component" value="Unassembled WGS sequence"/>
</dbReference>
<proteinExistence type="predicted"/>
<organism evidence="1 2">
    <name type="scientific">Lentilactobacillus kefiri</name>
    <name type="common">Lactobacillus kefiri</name>
    <dbReference type="NCBI Taxonomy" id="33962"/>
    <lineage>
        <taxon>Bacteria</taxon>
        <taxon>Bacillati</taxon>
        <taxon>Bacillota</taxon>
        <taxon>Bacilli</taxon>
        <taxon>Lactobacillales</taxon>
        <taxon>Lactobacillaceae</taxon>
        <taxon>Lentilactobacillus</taxon>
    </lineage>
</organism>
<reference evidence="1" key="1">
    <citation type="submission" date="2019-07" db="EMBL/GenBank/DDBJ databases">
        <title>Whole genome shotgun sequence of Lactobacillus kefiri NBRC 15888.</title>
        <authorList>
            <person name="Hosoyama A."/>
            <person name="Uohara A."/>
            <person name="Ohji S."/>
            <person name="Ichikawa N."/>
        </authorList>
    </citation>
    <scope>NUCLEOTIDE SEQUENCE [LARGE SCALE GENOMIC DNA]</scope>
    <source>
        <strain evidence="1">NBRC 15888</strain>
    </source>
</reference>
<accession>A0A511DUY8</accession>
<name>A0A511DUY8_LENKE</name>